<evidence type="ECO:0000256" key="10">
    <source>
        <dbReference type="ARBA" id="ARBA00031317"/>
    </source>
</evidence>
<feature type="binding site" evidence="13">
    <location>
        <position position="229"/>
    </location>
    <ligand>
        <name>urate</name>
        <dbReference type="ChEBI" id="CHEBI:17775"/>
    </ligand>
</feature>
<dbReference type="KEGG" id="lak:106179546"/>
<comment type="pathway">
    <text evidence="3 12">Purine metabolism; urate degradation; (S)-allantoin from urate: step 1/3.</text>
</comment>
<keyword evidence="7 12" id="KW-0659">Purine metabolism</keyword>
<dbReference type="Proteomes" id="UP000085678">
    <property type="component" value="Unplaced"/>
</dbReference>
<dbReference type="GeneID" id="106179546"/>
<dbReference type="PANTHER" id="PTHR42874:SF1">
    <property type="entry name" value="URICASE"/>
    <property type="match status" value="1"/>
</dbReference>
<dbReference type="GO" id="GO:0004846">
    <property type="term" value="F:urate oxidase activity"/>
    <property type="evidence" value="ECO:0007669"/>
    <property type="project" value="UniProtKB-EC"/>
</dbReference>
<feature type="binding site" evidence="13">
    <location>
        <position position="163"/>
    </location>
    <ligand>
        <name>urate</name>
        <dbReference type="ChEBI" id="CHEBI:17775"/>
    </ligand>
</feature>
<dbReference type="GO" id="GO:0005777">
    <property type="term" value="C:peroxisome"/>
    <property type="evidence" value="ECO:0007669"/>
    <property type="project" value="UniProtKB-SubCell"/>
</dbReference>
<keyword evidence="8 12" id="KW-0560">Oxidoreductase</keyword>
<dbReference type="InParanoid" id="A0A2R2MT78"/>
<dbReference type="STRING" id="7574.A0A2R2MT78"/>
<evidence type="ECO:0000256" key="6">
    <source>
        <dbReference type="ARBA" id="ARBA00017098"/>
    </source>
</evidence>
<dbReference type="RefSeq" id="XP_023933232.1">
    <property type="nucleotide sequence ID" value="XM_024077464.1"/>
</dbReference>
<feature type="binding site" evidence="13">
    <location>
        <position position="61"/>
    </location>
    <ligand>
        <name>5-hydroxyisourate</name>
        <dbReference type="ChEBI" id="CHEBI:18072"/>
    </ligand>
</feature>
<protein>
    <recommendedName>
        <fullName evidence="6 12">Uricase</fullName>
        <ecNumber evidence="5 12">1.7.3.3</ecNumber>
    </recommendedName>
    <alternativeName>
        <fullName evidence="10 12">Urate oxidase</fullName>
    </alternativeName>
</protein>
<comment type="function">
    <text evidence="1 12 14">Catalyzes the oxidation of uric acid to 5-hydroxyisourate, which is further processed to form (S)-allantoin.</text>
</comment>
<dbReference type="GO" id="GO:0019628">
    <property type="term" value="P:urate catabolic process"/>
    <property type="evidence" value="ECO:0007669"/>
    <property type="project" value="UniProtKB-UniPathway"/>
</dbReference>
<evidence type="ECO:0000256" key="1">
    <source>
        <dbReference type="ARBA" id="ARBA00003860"/>
    </source>
</evidence>
<evidence type="ECO:0000256" key="13">
    <source>
        <dbReference type="PIRSR" id="PIRSR000241-2"/>
    </source>
</evidence>
<keyword evidence="15" id="KW-1185">Reference proteome</keyword>
<comment type="similarity">
    <text evidence="4 12 14">Belongs to the uricase family.</text>
</comment>
<feature type="binding site" evidence="13">
    <location>
        <position position="163"/>
    </location>
    <ligand>
        <name>5-hydroxyisourate</name>
        <dbReference type="ChEBI" id="CHEBI:18072"/>
    </ligand>
</feature>
<dbReference type="GO" id="GO:0006145">
    <property type="term" value="P:purine nucleobase catabolic process"/>
    <property type="evidence" value="ECO:0007669"/>
    <property type="project" value="TreeGrafter"/>
</dbReference>
<comment type="subcellular location">
    <subcellularLocation>
        <location evidence="2 12">Peroxisome</location>
    </subcellularLocation>
</comment>
<feature type="binding site" evidence="13">
    <location>
        <position position="180"/>
    </location>
    <ligand>
        <name>urate</name>
        <dbReference type="ChEBI" id="CHEBI:17775"/>
    </ligand>
</feature>
<proteinExistence type="inferred from homology"/>
<name>A0A2R2MT78_LINAN</name>
<evidence type="ECO:0000256" key="12">
    <source>
        <dbReference type="PIRNR" id="PIRNR000241"/>
    </source>
</evidence>
<dbReference type="FunCoup" id="A0A2R2MT78">
    <property type="interactions" value="228"/>
</dbReference>
<evidence type="ECO:0000313" key="15">
    <source>
        <dbReference type="Proteomes" id="UP000085678"/>
    </source>
</evidence>
<feature type="binding site" evidence="13">
    <location>
        <position position="62"/>
    </location>
    <ligand>
        <name>5-hydroxyisourate</name>
        <dbReference type="ChEBI" id="CHEBI:18072"/>
    </ligand>
</feature>
<dbReference type="Pfam" id="PF01014">
    <property type="entry name" value="Uricase"/>
    <property type="match status" value="2"/>
</dbReference>
<evidence type="ECO:0000256" key="2">
    <source>
        <dbReference type="ARBA" id="ARBA00004275"/>
    </source>
</evidence>
<keyword evidence="9 12" id="KW-0576">Peroxisome</keyword>
<dbReference type="PIRSF" id="PIRSF000241">
    <property type="entry name" value="Urate_oxidase"/>
    <property type="match status" value="1"/>
</dbReference>
<organism evidence="15 16">
    <name type="scientific">Lingula anatina</name>
    <name type="common">Brachiopod</name>
    <name type="synonym">Lingula unguis</name>
    <dbReference type="NCBI Taxonomy" id="7574"/>
    <lineage>
        <taxon>Eukaryota</taxon>
        <taxon>Metazoa</taxon>
        <taxon>Spiralia</taxon>
        <taxon>Lophotrochozoa</taxon>
        <taxon>Brachiopoda</taxon>
        <taxon>Linguliformea</taxon>
        <taxon>Lingulata</taxon>
        <taxon>Lingulida</taxon>
        <taxon>Linguloidea</taxon>
        <taxon>Lingulidae</taxon>
        <taxon>Lingula</taxon>
    </lineage>
</organism>
<evidence type="ECO:0000313" key="16">
    <source>
        <dbReference type="RefSeq" id="XP_023933232.1"/>
    </source>
</evidence>
<dbReference type="InterPro" id="IPR002042">
    <property type="entry name" value="Uricase"/>
</dbReference>
<evidence type="ECO:0000256" key="3">
    <source>
        <dbReference type="ARBA" id="ARBA00004831"/>
    </source>
</evidence>
<dbReference type="PRINTS" id="PR00093">
    <property type="entry name" value="URICASE"/>
</dbReference>
<evidence type="ECO:0000256" key="4">
    <source>
        <dbReference type="ARBA" id="ARBA00009760"/>
    </source>
</evidence>
<feature type="binding site" evidence="13">
    <location>
        <position position="61"/>
    </location>
    <ligand>
        <name>O2</name>
        <dbReference type="ChEBI" id="CHEBI:15379"/>
    </ligand>
</feature>
<feature type="binding site" evidence="13">
    <location>
        <position position="61"/>
    </location>
    <ligand>
        <name>urate</name>
        <dbReference type="ChEBI" id="CHEBI:17775"/>
    </ligand>
</feature>
<evidence type="ECO:0000256" key="8">
    <source>
        <dbReference type="ARBA" id="ARBA00023002"/>
    </source>
</evidence>
<dbReference type="EC" id="1.7.3.3" evidence="5 12"/>
<dbReference type="PANTHER" id="PTHR42874">
    <property type="entry name" value="URICASE"/>
    <property type="match status" value="1"/>
</dbReference>
<feature type="binding site" evidence="13">
    <location>
        <position position="180"/>
    </location>
    <ligand>
        <name>5-hydroxyisourate</name>
        <dbReference type="ChEBI" id="CHEBI:18072"/>
    </ligand>
</feature>
<evidence type="ECO:0000256" key="11">
    <source>
        <dbReference type="ARBA" id="ARBA00048818"/>
    </source>
</evidence>
<evidence type="ECO:0000256" key="7">
    <source>
        <dbReference type="ARBA" id="ARBA00022631"/>
    </source>
</evidence>
<feature type="binding site" evidence="13">
    <location>
        <position position="62"/>
    </location>
    <ligand>
        <name>urate</name>
        <dbReference type="ChEBI" id="CHEBI:17775"/>
    </ligand>
</feature>
<dbReference type="OrthoDB" id="9992118at2759"/>
<evidence type="ECO:0000256" key="9">
    <source>
        <dbReference type="ARBA" id="ARBA00023140"/>
    </source>
</evidence>
<dbReference type="UniPathway" id="UPA00394">
    <property type="reaction ID" value="UER00650"/>
</dbReference>
<dbReference type="AlphaFoldDB" id="A0A2R2MT78"/>
<gene>
    <name evidence="16" type="primary">LOC106179546</name>
</gene>
<sequence length="262" mass="29734">MLSDHEVQIADSDYGKNYVKLLKVRREGRVHHVQELEINTALTLSSKKDYLRGDNTDVIATDSQKNTCYILAKQNGIDTIEVFAQILANHFLTKYPWVVKANIHIEQAPWKRIQQGGREHVHAFISSPECIRFCDVIQEKHGVPKVSAGLKGMKILKTTASSFVNFVDDEYRILPDMSDRIFCTVVQAKWDYSTTEGLAYCNSWSAVKSAILDKFAGPPDQGLFSPSVQHTLYLAQKQALSKVPQVYLKSVLSEQFHLQYIE</sequence>
<dbReference type="NCBIfam" id="TIGR03383">
    <property type="entry name" value="urate_oxi"/>
    <property type="match status" value="1"/>
</dbReference>
<dbReference type="Gene3D" id="3.10.270.10">
    <property type="entry name" value="Urate Oxidase"/>
    <property type="match status" value="1"/>
</dbReference>
<dbReference type="SUPFAM" id="SSF55620">
    <property type="entry name" value="Tetrahydrobiopterin biosynthesis enzymes-like"/>
    <property type="match status" value="2"/>
</dbReference>
<comment type="catalytic activity">
    <reaction evidence="11 12 14">
        <text>urate + O2 + H2O = 5-hydroxyisourate + H2O2</text>
        <dbReference type="Rhea" id="RHEA:21368"/>
        <dbReference type="ChEBI" id="CHEBI:15377"/>
        <dbReference type="ChEBI" id="CHEBI:15379"/>
        <dbReference type="ChEBI" id="CHEBI:16240"/>
        <dbReference type="ChEBI" id="CHEBI:17775"/>
        <dbReference type="ChEBI" id="CHEBI:18072"/>
        <dbReference type="EC" id="1.7.3.3"/>
    </reaction>
</comment>
<evidence type="ECO:0000256" key="14">
    <source>
        <dbReference type="RuleBase" id="RU004455"/>
    </source>
</evidence>
<feature type="binding site" evidence="13">
    <location>
        <position position="228"/>
    </location>
    <ligand>
        <name>urate</name>
        <dbReference type="ChEBI" id="CHEBI:17775"/>
    </ligand>
</feature>
<accession>A0A2R2MT78</accession>
<evidence type="ECO:0000256" key="5">
    <source>
        <dbReference type="ARBA" id="ARBA00012598"/>
    </source>
</evidence>
<reference evidence="16" key="1">
    <citation type="submission" date="2025-08" db="UniProtKB">
        <authorList>
            <consortium name="RefSeq"/>
        </authorList>
    </citation>
    <scope>IDENTIFICATION</scope>
    <source>
        <tissue evidence="16">Gonads</tissue>
    </source>
</reference>